<dbReference type="Proteomes" id="UP000252085">
    <property type="component" value="Unassembled WGS sequence"/>
</dbReference>
<dbReference type="SMART" id="SM01118">
    <property type="entry name" value="CYTH"/>
    <property type="match status" value="1"/>
</dbReference>
<reference evidence="3 4" key="1">
    <citation type="submission" date="2016-04" db="EMBL/GenBank/DDBJ databases">
        <authorList>
            <person name="Evans L.H."/>
            <person name="Alamgir A."/>
            <person name="Owens N."/>
            <person name="Weber N.D."/>
            <person name="Virtaneva K."/>
            <person name="Barbian K."/>
            <person name="Babar A."/>
            <person name="Rosenke K."/>
        </authorList>
    </citation>
    <scope>NUCLEOTIDE SEQUENCE [LARGE SCALE GENOMIC DNA]</scope>
    <source>
        <strain evidence="3">NIES-2108</strain>
    </source>
</reference>
<proteinExistence type="predicted"/>
<feature type="active site" description="Proton acceptor" evidence="1">
    <location>
        <position position="29"/>
    </location>
</feature>
<feature type="domain" description="CYTH" evidence="2">
    <location>
        <begin position="2"/>
        <end position="148"/>
    </location>
</feature>
<dbReference type="SUPFAM" id="SSF55154">
    <property type="entry name" value="CYTH-like phosphatases"/>
    <property type="match status" value="1"/>
</dbReference>
<evidence type="ECO:0000259" key="2">
    <source>
        <dbReference type="PROSITE" id="PS51707"/>
    </source>
</evidence>
<dbReference type="PIRSF" id="PIRSF016487">
    <property type="entry name" value="CYTH_UCP016487"/>
    <property type="match status" value="1"/>
</dbReference>
<dbReference type="Gene3D" id="2.40.320.10">
    <property type="entry name" value="Hypothetical Protein Pfu-838710-001"/>
    <property type="match status" value="1"/>
</dbReference>
<name>A0A367RM01_NOSPU</name>
<dbReference type="InterPro" id="IPR033469">
    <property type="entry name" value="CYTH-like_dom_sf"/>
</dbReference>
<evidence type="ECO:0000313" key="3">
    <source>
        <dbReference type="EMBL" id="RCJ37505.1"/>
    </source>
</evidence>
<dbReference type="EMBL" id="LXQE01000136">
    <property type="protein sequence ID" value="RCJ37505.1"/>
    <property type="molecule type" value="Genomic_DNA"/>
</dbReference>
<gene>
    <name evidence="3" type="ORF">A6769_11390</name>
</gene>
<dbReference type="AlphaFoldDB" id="A0A367RM01"/>
<dbReference type="InterPro" id="IPR023577">
    <property type="entry name" value="CYTH_domain"/>
</dbReference>
<dbReference type="PROSITE" id="PS51707">
    <property type="entry name" value="CYTH"/>
    <property type="match status" value="1"/>
</dbReference>
<sequence>MAKEIERKYLVRGDSWRGLAEGSVYRQGYIATQDKATVRIRIVGEKSYLTIKGPNIKYSRLEFEYPIPVKDAQEILETLCQRPFIEKTRYKIESGGFIWEIDEFDGVNKGLILAEVELSDENQQIELPTWIGQEVSDDSRYFNSNLVKYPFSKW</sequence>
<dbReference type="Pfam" id="PF01928">
    <property type="entry name" value="CYTH"/>
    <property type="match status" value="1"/>
</dbReference>
<evidence type="ECO:0000313" key="4">
    <source>
        <dbReference type="Proteomes" id="UP000252085"/>
    </source>
</evidence>
<comment type="caution">
    <text evidence="3">The sequence shown here is derived from an EMBL/GenBank/DDBJ whole genome shotgun (WGS) entry which is preliminary data.</text>
</comment>
<evidence type="ECO:0000256" key="1">
    <source>
        <dbReference type="PIRSR" id="PIRSR016487-1"/>
    </source>
</evidence>
<dbReference type="CDD" id="cd07891">
    <property type="entry name" value="CYTH-like_CthTTM-like_1"/>
    <property type="match status" value="1"/>
</dbReference>
<dbReference type="InterPro" id="IPR012042">
    <property type="entry name" value="NeuTTM/CthTTM-like"/>
</dbReference>
<dbReference type="PANTHER" id="PTHR40114">
    <property type="entry name" value="SLR0698 PROTEIN"/>
    <property type="match status" value="1"/>
</dbReference>
<accession>A0A367RM01</accession>
<organism evidence="3 4">
    <name type="scientific">Nostoc punctiforme NIES-2108</name>
    <dbReference type="NCBI Taxonomy" id="1356359"/>
    <lineage>
        <taxon>Bacteria</taxon>
        <taxon>Bacillati</taxon>
        <taxon>Cyanobacteriota</taxon>
        <taxon>Cyanophyceae</taxon>
        <taxon>Nostocales</taxon>
        <taxon>Nostocaceae</taxon>
        <taxon>Nostoc</taxon>
    </lineage>
</organism>
<dbReference type="PANTHER" id="PTHR40114:SF1">
    <property type="entry name" value="SLR0698 PROTEIN"/>
    <property type="match status" value="1"/>
</dbReference>
<protein>
    <submittedName>
        <fullName evidence="3">Adenylate cyclase</fullName>
    </submittedName>
</protein>